<organism evidence="1 2">
    <name type="scientific">Pleurodeles waltl</name>
    <name type="common">Iberian ribbed newt</name>
    <dbReference type="NCBI Taxonomy" id="8319"/>
    <lineage>
        <taxon>Eukaryota</taxon>
        <taxon>Metazoa</taxon>
        <taxon>Chordata</taxon>
        <taxon>Craniata</taxon>
        <taxon>Vertebrata</taxon>
        <taxon>Euteleostomi</taxon>
        <taxon>Amphibia</taxon>
        <taxon>Batrachia</taxon>
        <taxon>Caudata</taxon>
        <taxon>Salamandroidea</taxon>
        <taxon>Salamandridae</taxon>
        <taxon>Pleurodelinae</taxon>
        <taxon>Pleurodeles</taxon>
    </lineage>
</organism>
<proteinExistence type="predicted"/>
<comment type="caution">
    <text evidence="1">The sequence shown here is derived from an EMBL/GenBank/DDBJ whole genome shotgun (WGS) entry which is preliminary data.</text>
</comment>
<keyword evidence="2" id="KW-1185">Reference proteome</keyword>
<evidence type="ECO:0000313" key="1">
    <source>
        <dbReference type="EMBL" id="KAJ1151236.1"/>
    </source>
</evidence>
<dbReference type="EMBL" id="JANPWB010000009">
    <property type="protein sequence ID" value="KAJ1151236.1"/>
    <property type="molecule type" value="Genomic_DNA"/>
</dbReference>
<gene>
    <name evidence="1" type="ORF">NDU88_004020</name>
</gene>
<name>A0AAV7REK5_PLEWA</name>
<dbReference type="Proteomes" id="UP001066276">
    <property type="component" value="Chromosome 5"/>
</dbReference>
<accession>A0AAV7REK5</accession>
<reference evidence="1" key="1">
    <citation type="journal article" date="2022" name="bioRxiv">
        <title>Sequencing and chromosome-scale assembly of the giantPleurodeles waltlgenome.</title>
        <authorList>
            <person name="Brown T."/>
            <person name="Elewa A."/>
            <person name="Iarovenko S."/>
            <person name="Subramanian E."/>
            <person name="Araus A.J."/>
            <person name="Petzold A."/>
            <person name="Susuki M."/>
            <person name="Suzuki K.-i.T."/>
            <person name="Hayashi T."/>
            <person name="Toyoda A."/>
            <person name="Oliveira C."/>
            <person name="Osipova E."/>
            <person name="Leigh N.D."/>
            <person name="Simon A."/>
            <person name="Yun M.H."/>
        </authorList>
    </citation>
    <scope>NUCLEOTIDE SEQUENCE</scope>
    <source>
        <strain evidence="1">20211129_DDA</strain>
        <tissue evidence="1">Liver</tissue>
    </source>
</reference>
<sequence>MKDPSEAINSILCPRDSGNVGGWAFALWSARNKADATLLQGMRRIDFAGSFWFGIDGPGLPLRSGAQLVLRARLGPGCGSVTLGSLGGKLCSTWACLPVFLLSVSMAF</sequence>
<dbReference type="AlphaFoldDB" id="A0AAV7REK5"/>
<protein>
    <submittedName>
        <fullName evidence="1">Uncharacterized protein</fullName>
    </submittedName>
</protein>
<evidence type="ECO:0000313" key="2">
    <source>
        <dbReference type="Proteomes" id="UP001066276"/>
    </source>
</evidence>